<accession>A0ABP7HEB5</accession>
<proteinExistence type="predicted"/>
<sequence length="94" mass="9786">MEFFGPHVPFPVSRGGSRRPRSFVAKTAGGSWRTGSAALSGGGGSRGTAGPTMVGLPAGIGVERALIRFRPGLQRFASGAGQHPVTGKEKRRWP</sequence>
<reference evidence="3" key="1">
    <citation type="journal article" date="2019" name="Int. J. Syst. Evol. Microbiol.">
        <title>The Global Catalogue of Microorganisms (GCM) 10K type strain sequencing project: providing services to taxonomists for standard genome sequencing and annotation.</title>
        <authorList>
            <consortium name="The Broad Institute Genomics Platform"/>
            <consortium name="The Broad Institute Genome Sequencing Center for Infectious Disease"/>
            <person name="Wu L."/>
            <person name="Ma J."/>
        </authorList>
    </citation>
    <scope>NUCLEOTIDE SEQUENCE [LARGE SCALE GENOMIC DNA]</scope>
    <source>
        <strain evidence="3">JCM 17017</strain>
    </source>
</reference>
<evidence type="ECO:0000313" key="2">
    <source>
        <dbReference type="EMBL" id="GAA3792256.1"/>
    </source>
</evidence>
<evidence type="ECO:0000313" key="3">
    <source>
        <dbReference type="Proteomes" id="UP001501624"/>
    </source>
</evidence>
<evidence type="ECO:0000256" key="1">
    <source>
        <dbReference type="SAM" id="MobiDB-lite"/>
    </source>
</evidence>
<dbReference type="EMBL" id="BAABCM010000001">
    <property type="protein sequence ID" value="GAA3792256.1"/>
    <property type="molecule type" value="Genomic_DNA"/>
</dbReference>
<dbReference type="Proteomes" id="UP001501624">
    <property type="component" value="Unassembled WGS sequence"/>
</dbReference>
<keyword evidence="3" id="KW-1185">Reference proteome</keyword>
<gene>
    <name evidence="2" type="ORF">GCM10022380_06190</name>
</gene>
<comment type="caution">
    <text evidence="2">The sequence shown here is derived from an EMBL/GenBank/DDBJ whole genome shotgun (WGS) entry which is preliminary data.</text>
</comment>
<protein>
    <submittedName>
        <fullName evidence="2">Uncharacterized protein</fullName>
    </submittedName>
</protein>
<name>A0ABP7HEB5_9PSEU</name>
<feature type="region of interest" description="Disordered" evidence="1">
    <location>
        <begin position="1"/>
        <end position="50"/>
    </location>
</feature>
<organism evidence="2 3">
    <name type="scientific">Amycolatopsis tucumanensis</name>
    <dbReference type="NCBI Taxonomy" id="401106"/>
    <lineage>
        <taxon>Bacteria</taxon>
        <taxon>Bacillati</taxon>
        <taxon>Actinomycetota</taxon>
        <taxon>Actinomycetes</taxon>
        <taxon>Pseudonocardiales</taxon>
        <taxon>Pseudonocardiaceae</taxon>
        <taxon>Amycolatopsis</taxon>
    </lineage>
</organism>